<dbReference type="InterPro" id="IPR010982">
    <property type="entry name" value="Lambda_DNA-bd_dom_sf"/>
</dbReference>
<organism evidence="2 3">
    <name type="scientific">Variovorax guangxiensis</name>
    <dbReference type="NCBI Taxonomy" id="1775474"/>
    <lineage>
        <taxon>Bacteria</taxon>
        <taxon>Pseudomonadati</taxon>
        <taxon>Pseudomonadota</taxon>
        <taxon>Betaproteobacteria</taxon>
        <taxon>Burkholderiales</taxon>
        <taxon>Comamonadaceae</taxon>
        <taxon>Variovorax</taxon>
    </lineage>
</organism>
<sequence>MQHFGSDSNEPMFVQASTAQAPTKIVEVHAFDHQLLRLKRALGVSADGEVAKALGMTKAAFSERKRRNAFPKDKLLALAGFRPELKLDTVYVMTGIPAATMMPETVRVTMQQAVFEQLRQNLPVDEQLLLDGYRALDDQAKKRLLSQLISVWPPSSRDG</sequence>
<comment type="caution">
    <text evidence="2">The sequence shown here is derived from an EMBL/GenBank/DDBJ whole genome shotgun (WGS) entry which is preliminary data.</text>
</comment>
<proteinExistence type="predicted"/>
<name>A0A840FZS2_9BURK</name>
<evidence type="ECO:0000259" key="1">
    <source>
        <dbReference type="Pfam" id="PF07022"/>
    </source>
</evidence>
<dbReference type="Pfam" id="PF07022">
    <property type="entry name" value="Phage_CI_repr"/>
    <property type="match status" value="1"/>
</dbReference>
<feature type="domain" description="Bacteriophage CI repressor N-terminal" evidence="1">
    <location>
        <begin position="37"/>
        <end position="79"/>
    </location>
</feature>
<accession>A0A840FZS2</accession>
<dbReference type="InterPro" id="IPR010744">
    <property type="entry name" value="Phage_CI_N"/>
</dbReference>
<dbReference type="GO" id="GO:0045892">
    <property type="term" value="P:negative regulation of DNA-templated transcription"/>
    <property type="evidence" value="ECO:0007669"/>
    <property type="project" value="InterPro"/>
</dbReference>
<evidence type="ECO:0000313" key="2">
    <source>
        <dbReference type="EMBL" id="MBB4225754.1"/>
    </source>
</evidence>
<dbReference type="Proteomes" id="UP000524450">
    <property type="component" value="Unassembled WGS sequence"/>
</dbReference>
<gene>
    <name evidence="2" type="ORF">GGD71_006567</name>
</gene>
<dbReference type="EMBL" id="JACIFZ010000014">
    <property type="protein sequence ID" value="MBB4225754.1"/>
    <property type="molecule type" value="Genomic_DNA"/>
</dbReference>
<protein>
    <recommendedName>
        <fullName evidence="1">Bacteriophage CI repressor N-terminal domain-containing protein</fullName>
    </recommendedName>
</protein>
<evidence type="ECO:0000313" key="3">
    <source>
        <dbReference type="Proteomes" id="UP000524450"/>
    </source>
</evidence>
<reference evidence="2 3" key="1">
    <citation type="submission" date="2020-08" db="EMBL/GenBank/DDBJ databases">
        <title>Genomic Encyclopedia of Type Strains, Phase IV (KMG-V): Genome sequencing to study the core and pangenomes of soil and plant-associated prokaryotes.</title>
        <authorList>
            <person name="Whitman W."/>
        </authorList>
    </citation>
    <scope>NUCLEOTIDE SEQUENCE [LARGE SCALE GENOMIC DNA]</scope>
    <source>
        <strain evidence="2 3">34/80</strain>
    </source>
</reference>
<dbReference type="AlphaFoldDB" id="A0A840FZS2"/>
<dbReference type="RefSeq" id="WP_184642488.1">
    <property type="nucleotide sequence ID" value="NZ_JACIFZ010000014.1"/>
</dbReference>
<dbReference type="GO" id="GO:0003677">
    <property type="term" value="F:DNA binding"/>
    <property type="evidence" value="ECO:0007669"/>
    <property type="project" value="InterPro"/>
</dbReference>
<dbReference type="Gene3D" id="1.10.260.40">
    <property type="entry name" value="lambda repressor-like DNA-binding domains"/>
    <property type="match status" value="1"/>
</dbReference>